<gene>
    <name evidence="2" type="ORF">C493_04271</name>
</gene>
<evidence type="ECO:0000313" key="3">
    <source>
        <dbReference type="Proteomes" id="UP000011602"/>
    </source>
</evidence>
<dbReference type="SUPFAM" id="SSF51735">
    <property type="entry name" value="NAD(P)-binding Rossmann-fold domains"/>
    <property type="match status" value="1"/>
</dbReference>
<name>L9XGX7_9EURY</name>
<dbReference type="InterPro" id="IPR016040">
    <property type="entry name" value="NAD(P)-bd_dom"/>
</dbReference>
<dbReference type="eggNOG" id="arCOG03017">
    <property type="taxonomic scope" value="Archaea"/>
</dbReference>
<dbReference type="InterPro" id="IPR036291">
    <property type="entry name" value="NAD(P)-bd_dom_sf"/>
</dbReference>
<keyword evidence="3" id="KW-1185">Reference proteome</keyword>
<sequence length="214" mass="22514">MPLTVLLAGSHGGVGQHVTTRLGESDHDDRCMIRDDAQAEIIDELGGEPIVADLTEPDSLEAAVDGCDAIIFAAGSGGNDVYGVDRDGAITLIEAAEGADVERFVMLSSMGADDPQSGPDPLEDYLIAKAEADERLRQSDLNHTIVRPGELTDEDGTGQIRVGEFDLGEGDIPREDVAEVLVESLERDGLVDETFELLGGEEPIADALESVGAA</sequence>
<dbReference type="OrthoDB" id="206077at2157"/>
<evidence type="ECO:0000259" key="1">
    <source>
        <dbReference type="Pfam" id="PF13460"/>
    </source>
</evidence>
<accession>L9XGX7</accession>
<dbReference type="EMBL" id="AOHZ01000018">
    <property type="protein sequence ID" value="ELY60661.1"/>
    <property type="molecule type" value="Genomic_DNA"/>
</dbReference>
<proteinExistence type="predicted"/>
<dbReference type="Gene3D" id="3.40.50.720">
    <property type="entry name" value="NAD(P)-binding Rossmann-like Domain"/>
    <property type="match status" value="1"/>
</dbReference>
<feature type="domain" description="NAD(P)-binding" evidence="1">
    <location>
        <begin position="9"/>
        <end position="187"/>
    </location>
</feature>
<dbReference type="PATRIC" id="fig|1227499.3.peg.875"/>
<dbReference type="RefSeq" id="WP_007258162.1">
    <property type="nucleotide sequence ID" value="NZ_AOHZ01000018.1"/>
</dbReference>
<dbReference type="Proteomes" id="UP000011602">
    <property type="component" value="Unassembled WGS sequence"/>
</dbReference>
<dbReference type="PANTHER" id="PTHR15020">
    <property type="entry name" value="FLAVIN REDUCTASE-RELATED"/>
    <property type="match status" value="1"/>
</dbReference>
<reference evidence="2 3" key="1">
    <citation type="journal article" date="2014" name="PLoS Genet.">
        <title>Phylogenetically driven sequencing of extremely halophilic archaea reveals strategies for static and dynamic osmo-response.</title>
        <authorList>
            <person name="Becker E.A."/>
            <person name="Seitzer P.M."/>
            <person name="Tritt A."/>
            <person name="Larsen D."/>
            <person name="Krusor M."/>
            <person name="Yao A.I."/>
            <person name="Wu D."/>
            <person name="Madern D."/>
            <person name="Eisen J.A."/>
            <person name="Darling A.E."/>
            <person name="Facciotti M.T."/>
        </authorList>
    </citation>
    <scope>NUCLEOTIDE SEQUENCE [LARGE SCALE GENOMIC DNA]</scope>
    <source>
        <strain evidence="2 3">JCM 12255</strain>
    </source>
</reference>
<evidence type="ECO:0000313" key="2">
    <source>
        <dbReference type="EMBL" id="ELY60661.1"/>
    </source>
</evidence>
<dbReference type="PANTHER" id="PTHR15020:SF50">
    <property type="entry name" value="UPF0659 PROTEIN YMR090W"/>
    <property type="match status" value="1"/>
</dbReference>
<dbReference type="CDD" id="cd05243">
    <property type="entry name" value="SDR_a5"/>
    <property type="match status" value="1"/>
</dbReference>
<comment type="caution">
    <text evidence="2">The sequence shown here is derived from an EMBL/GenBank/DDBJ whole genome shotgun (WGS) entry which is preliminary data.</text>
</comment>
<protein>
    <submittedName>
        <fullName evidence="2">NAD-dependent epimerase/dehydratase</fullName>
    </submittedName>
</protein>
<organism evidence="2 3">
    <name type="scientific">Natronolimnohabitans innermongolicus JCM 12255</name>
    <dbReference type="NCBI Taxonomy" id="1227499"/>
    <lineage>
        <taxon>Archaea</taxon>
        <taxon>Methanobacteriati</taxon>
        <taxon>Methanobacteriota</taxon>
        <taxon>Stenosarchaea group</taxon>
        <taxon>Halobacteria</taxon>
        <taxon>Halobacteriales</taxon>
        <taxon>Natrialbaceae</taxon>
        <taxon>Natronolimnohabitans</taxon>
    </lineage>
</organism>
<dbReference type="Pfam" id="PF13460">
    <property type="entry name" value="NAD_binding_10"/>
    <property type="match status" value="1"/>
</dbReference>
<dbReference type="STRING" id="1227499.C493_04271"/>
<dbReference type="AlphaFoldDB" id="L9XGX7"/>